<dbReference type="AlphaFoldDB" id="A0A2A4JCR4"/>
<comment type="caution">
    <text evidence="1">The sequence shown here is derived from an EMBL/GenBank/DDBJ whole genome shotgun (WGS) entry which is preliminary data.</text>
</comment>
<accession>A0A2A4JCR4</accession>
<evidence type="ECO:0000313" key="1">
    <source>
        <dbReference type="EMBL" id="PCG69751.1"/>
    </source>
</evidence>
<gene>
    <name evidence="1" type="ORF">B5V51_3716</name>
</gene>
<organism evidence="1">
    <name type="scientific">Heliothis virescens</name>
    <name type="common">Tobacco budworm moth</name>
    <dbReference type="NCBI Taxonomy" id="7102"/>
    <lineage>
        <taxon>Eukaryota</taxon>
        <taxon>Metazoa</taxon>
        <taxon>Ecdysozoa</taxon>
        <taxon>Arthropoda</taxon>
        <taxon>Hexapoda</taxon>
        <taxon>Insecta</taxon>
        <taxon>Pterygota</taxon>
        <taxon>Neoptera</taxon>
        <taxon>Endopterygota</taxon>
        <taxon>Lepidoptera</taxon>
        <taxon>Glossata</taxon>
        <taxon>Ditrysia</taxon>
        <taxon>Noctuoidea</taxon>
        <taxon>Noctuidae</taxon>
        <taxon>Heliothinae</taxon>
        <taxon>Heliothis</taxon>
    </lineage>
</organism>
<reference evidence="1" key="1">
    <citation type="submission" date="2017-09" db="EMBL/GenBank/DDBJ databases">
        <title>Contemporary evolution of a Lepidopteran species, Heliothis virescens, in response to modern agricultural practices.</title>
        <authorList>
            <person name="Fritz M.L."/>
            <person name="Deyonke A.M."/>
            <person name="Papanicolaou A."/>
            <person name="Micinski S."/>
            <person name="Westbrook J."/>
            <person name="Gould F."/>
        </authorList>
    </citation>
    <scope>NUCLEOTIDE SEQUENCE [LARGE SCALE GENOMIC DNA]</scope>
    <source>
        <strain evidence="1">HvINT-</strain>
        <tissue evidence="1">Whole body</tissue>
    </source>
</reference>
<sequence>MAFLIVAAVLLVINTVFLVGSLIYTLKTTTGKVDAVAPSRMDPRLSLQPQELLYQAIVRMSASPVPDIDKLDSQTKQAAS</sequence>
<dbReference type="EMBL" id="NWSH01001898">
    <property type="protein sequence ID" value="PCG69751.1"/>
    <property type="molecule type" value="Genomic_DNA"/>
</dbReference>
<protein>
    <submittedName>
        <fullName evidence="1">Uncharacterized protein</fullName>
    </submittedName>
</protein>
<proteinExistence type="predicted"/>
<name>A0A2A4JCR4_HELVI</name>